<dbReference type="GO" id="GO:0000160">
    <property type="term" value="P:phosphorelay signal transduction system"/>
    <property type="evidence" value="ECO:0007669"/>
    <property type="project" value="InterPro"/>
</dbReference>
<evidence type="ECO:0000256" key="1">
    <source>
        <dbReference type="ARBA" id="ARBA00023015"/>
    </source>
</evidence>
<dbReference type="InterPro" id="IPR036388">
    <property type="entry name" value="WH-like_DNA-bd_sf"/>
</dbReference>
<accession>A0A3A6PM55</accession>
<evidence type="ECO:0000256" key="2">
    <source>
        <dbReference type="ARBA" id="ARBA00023125"/>
    </source>
</evidence>
<comment type="caution">
    <text evidence="6">The sequence shown here is derived from an EMBL/GenBank/DDBJ whole genome shotgun (WGS) entry which is preliminary data.</text>
</comment>
<evidence type="ECO:0000256" key="3">
    <source>
        <dbReference type="ARBA" id="ARBA00023163"/>
    </source>
</evidence>
<dbReference type="AlphaFoldDB" id="A0A3A6PM55"/>
<keyword evidence="1" id="KW-0805">Transcription regulation</keyword>
<dbReference type="GO" id="GO:0003677">
    <property type="term" value="F:DNA binding"/>
    <property type="evidence" value="ECO:0007669"/>
    <property type="project" value="UniProtKB-UniRule"/>
</dbReference>
<organism evidence="6 7">
    <name type="scientific">Paenibacillus pinisoli</name>
    <dbReference type="NCBI Taxonomy" id="1276110"/>
    <lineage>
        <taxon>Bacteria</taxon>
        <taxon>Bacillati</taxon>
        <taxon>Bacillota</taxon>
        <taxon>Bacilli</taxon>
        <taxon>Bacillales</taxon>
        <taxon>Paenibacillaceae</taxon>
        <taxon>Paenibacillus</taxon>
    </lineage>
</organism>
<dbReference type="RefSeq" id="WP_120114150.1">
    <property type="nucleotide sequence ID" value="NZ_QXQB01000007.1"/>
</dbReference>
<feature type="domain" description="OmpR/PhoB-type" evidence="5">
    <location>
        <begin position="1"/>
        <end position="92"/>
    </location>
</feature>
<name>A0A3A6PM55_9BACL</name>
<reference evidence="6 7" key="1">
    <citation type="submission" date="2018-09" db="EMBL/GenBank/DDBJ databases">
        <title>Paenibacillus aracenensis nov. sp. isolated from a cave in southern Spain.</title>
        <authorList>
            <person name="Jurado V."/>
            <person name="Gutierrez-Patricio S."/>
            <person name="Gonzalez-Pimentel J.L."/>
            <person name="Miller A.Z."/>
            <person name="Laiz L."/>
            <person name="Saiz-Jimenez C."/>
        </authorList>
    </citation>
    <scope>NUCLEOTIDE SEQUENCE [LARGE SCALE GENOMIC DNA]</scope>
    <source>
        <strain evidence="6 7">JCM 19203</strain>
    </source>
</reference>
<dbReference type="InterPro" id="IPR011990">
    <property type="entry name" value="TPR-like_helical_dom_sf"/>
</dbReference>
<dbReference type="Gene3D" id="1.10.10.10">
    <property type="entry name" value="Winged helix-like DNA-binding domain superfamily/Winged helix DNA-binding domain"/>
    <property type="match status" value="1"/>
</dbReference>
<dbReference type="CDD" id="cd00383">
    <property type="entry name" value="trans_reg_C"/>
    <property type="match status" value="1"/>
</dbReference>
<sequence>MMIHFDPDRYEAVYGGERIQLLPKEFALLRYLYEHAGRSFSREALLEAVWPLEEPSDRTVDDHIYRVRKKVAPWPHLLRIETIRGQGYKLLRQDTRRPHSPLLHDHQFADDVNRMFSKYHSLGMGAAMQLLSAHREVLSLPGDPYYDVYIHFVRGDFERLLASTDISIWQKAAYASFIYSIVQPEPAASISYLERLIAKGHALSPAWKQDLRLNAVLLYLEAGMLSEAREALDAARDAVAELNSPSFTAIFLLKEMCLRIEENRLEEASAKLQECEELLSLHPIQRERGACLVAKAMLLYRQGEIRSARQALDDGIDITRETQFIPHLLGNLRLALTYLGRYECDKTYLLACQRQWGQLDEQYRFDELLAKTERVLRECL</sequence>
<gene>
    <name evidence="6" type="ORF">D3P09_24930</name>
</gene>
<keyword evidence="2 4" id="KW-0238">DNA-binding</keyword>
<dbReference type="EMBL" id="QXQB01000007">
    <property type="protein sequence ID" value="RJX37153.1"/>
    <property type="molecule type" value="Genomic_DNA"/>
</dbReference>
<dbReference type="OrthoDB" id="54343at2"/>
<evidence type="ECO:0000313" key="7">
    <source>
        <dbReference type="Proteomes" id="UP000267798"/>
    </source>
</evidence>
<dbReference type="SMART" id="SM00862">
    <property type="entry name" value="Trans_reg_C"/>
    <property type="match status" value="1"/>
</dbReference>
<dbReference type="SUPFAM" id="SSF46894">
    <property type="entry name" value="C-terminal effector domain of the bipartite response regulators"/>
    <property type="match status" value="1"/>
</dbReference>
<evidence type="ECO:0000259" key="5">
    <source>
        <dbReference type="PROSITE" id="PS51755"/>
    </source>
</evidence>
<proteinExistence type="predicted"/>
<dbReference type="InterPro" id="IPR016032">
    <property type="entry name" value="Sig_transdc_resp-reg_C-effctor"/>
</dbReference>
<evidence type="ECO:0000256" key="4">
    <source>
        <dbReference type="PROSITE-ProRule" id="PRU01091"/>
    </source>
</evidence>
<dbReference type="Proteomes" id="UP000267798">
    <property type="component" value="Unassembled WGS sequence"/>
</dbReference>
<dbReference type="GO" id="GO:0006355">
    <property type="term" value="P:regulation of DNA-templated transcription"/>
    <property type="evidence" value="ECO:0007669"/>
    <property type="project" value="InterPro"/>
</dbReference>
<evidence type="ECO:0000313" key="6">
    <source>
        <dbReference type="EMBL" id="RJX37153.1"/>
    </source>
</evidence>
<dbReference type="SUPFAM" id="SSF48452">
    <property type="entry name" value="TPR-like"/>
    <property type="match status" value="1"/>
</dbReference>
<keyword evidence="7" id="KW-1185">Reference proteome</keyword>
<dbReference type="Gene3D" id="1.25.40.10">
    <property type="entry name" value="Tetratricopeptide repeat domain"/>
    <property type="match status" value="1"/>
</dbReference>
<keyword evidence="3" id="KW-0804">Transcription</keyword>
<dbReference type="PROSITE" id="PS51755">
    <property type="entry name" value="OMPR_PHOB"/>
    <property type="match status" value="1"/>
</dbReference>
<dbReference type="InterPro" id="IPR001867">
    <property type="entry name" value="OmpR/PhoB-type_DNA-bd"/>
</dbReference>
<dbReference type="Pfam" id="PF00486">
    <property type="entry name" value="Trans_reg_C"/>
    <property type="match status" value="1"/>
</dbReference>
<protein>
    <recommendedName>
        <fullName evidence="5">OmpR/PhoB-type domain-containing protein</fullName>
    </recommendedName>
</protein>
<feature type="DNA-binding region" description="OmpR/PhoB-type" evidence="4">
    <location>
        <begin position="1"/>
        <end position="92"/>
    </location>
</feature>